<dbReference type="SUPFAM" id="SSF81321">
    <property type="entry name" value="Family A G protein-coupled receptor-like"/>
    <property type="match status" value="1"/>
</dbReference>
<dbReference type="PROSITE" id="PS50262">
    <property type="entry name" value="G_PROTEIN_RECEP_F1_2"/>
    <property type="match status" value="1"/>
</dbReference>
<feature type="transmembrane region" description="Helical" evidence="5">
    <location>
        <begin position="20"/>
        <end position="41"/>
    </location>
</feature>
<evidence type="ECO:0000259" key="6">
    <source>
        <dbReference type="PROSITE" id="PS50262"/>
    </source>
</evidence>
<comment type="subcellular location">
    <subcellularLocation>
        <location evidence="1">Membrane</location>
    </subcellularLocation>
</comment>
<feature type="transmembrane region" description="Helical" evidence="5">
    <location>
        <begin position="87"/>
        <end position="109"/>
    </location>
</feature>
<proteinExistence type="predicted"/>
<evidence type="ECO:0000313" key="9">
    <source>
        <dbReference type="WBParaSite" id="EVEC_0001227401-mRNA-1"/>
    </source>
</evidence>
<dbReference type="OrthoDB" id="5839986at2759"/>
<evidence type="ECO:0000256" key="1">
    <source>
        <dbReference type="ARBA" id="ARBA00004370"/>
    </source>
</evidence>
<dbReference type="EMBL" id="UXUI01012163">
    <property type="protein sequence ID" value="VDD96737.1"/>
    <property type="molecule type" value="Genomic_DNA"/>
</dbReference>
<organism evidence="9">
    <name type="scientific">Enterobius vermicularis</name>
    <name type="common">Human pinworm</name>
    <dbReference type="NCBI Taxonomy" id="51028"/>
    <lineage>
        <taxon>Eukaryota</taxon>
        <taxon>Metazoa</taxon>
        <taxon>Ecdysozoa</taxon>
        <taxon>Nematoda</taxon>
        <taxon>Chromadorea</taxon>
        <taxon>Rhabditida</taxon>
        <taxon>Spirurina</taxon>
        <taxon>Oxyuridomorpha</taxon>
        <taxon>Oxyuroidea</taxon>
        <taxon>Oxyuridae</taxon>
        <taxon>Enterobius</taxon>
    </lineage>
</organism>
<dbReference type="InterPro" id="IPR019430">
    <property type="entry name" value="7TM_GPCR_serpentine_rcpt_Srx"/>
</dbReference>
<accession>A0A0N4VMU2</accession>
<evidence type="ECO:0000256" key="5">
    <source>
        <dbReference type="SAM" id="Phobius"/>
    </source>
</evidence>
<dbReference type="AlphaFoldDB" id="A0A0N4VMU2"/>
<keyword evidence="8" id="KW-1185">Reference proteome</keyword>
<keyword evidence="3 5" id="KW-1133">Transmembrane helix</keyword>
<feature type="transmembrane region" description="Helical" evidence="5">
    <location>
        <begin position="61"/>
        <end position="81"/>
    </location>
</feature>
<dbReference type="PANTHER" id="PTHR23017:SF3">
    <property type="entry name" value="G-PROTEIN COUPLED RECEPTORS FAMILY 1 PROFILE DOMAIN-CONTAINING PROTEIN"/>
    <property type="match status" value="1"/>
</dbReference>
<evidence type="ECO:0000256" key="4">
    <source>
        <dbReference type="ARBA" id="ARBA00023136"/>
    </source>
</evidence>
<evidence type="ECO:0000313" key="8">
    <source>
        <dbReference type="Proteomes" id="UP000274131"/>
    </source>
</evidence>
<reference evidence="7 8" key="2">
    <citation type="submission" date="2018-10" db="EMBL/GenBank/DDBJ databases">
        <authorList>
            <consortium name="Pathogen Informatics"/>
        </authorList>
    </citation>
    <scope>NUCLEOTIDE SEQUENCE [LARGE SCALE GENOMIC DNA]</scope>
</reference>
<evidence type="ECO:0000256" key="2">
    <source>
        <dbReference type="ARBA" id="ARBA00022692"/>
    </source>
</evidence>
<dbReference type="Gene3D" id="1.20.1070.10">
    <property type="entry name" value="Rhodopsin 7-helix transmembrane proteins"/>
    <property type="match status" value="1"/>
</dbReference>
<protein>
    <submittedName>
        <fullName evidence="9">G_PROTEIN_RECEP_F1_2 domain-containing protein</fullName>
    </submittedName>
</protein>
<reference evidence="9" key="1">
    <citation type="submission" date="2017-02" db="UniProtKB">
        <authorList>
            <consortium name="WormBaseParasite"/>
        </authorList>
    </citation>
    <scope>IDENTIFICATION</scope>
</reference>
<dbReference type="Pfam" id="PF10328">
    <property type="entry name" value="7TM_GPCR_Srx"/>
    <property type="match status" value="1"/>
</dbReference>
<dbReference type="PANTHER" id="PTHR23017">
    <property type="entry name" value="SERPENTINE RECEPTOR, CLASS X"/>
    <property type="match status" value="1"/>
</dbReference>
<dbReference type="CDD" id="cd00637">
    <property type="entry name" value="7tm_classA_rhodopsin-like"/>
    <property type="match status" value="1"/>
</dbReference>
<sequence>MKSLPSILANPRVSYTVGQILIIFYYAAIYAHILIAINRFVVICRPLSYTRYFSKEMTIRWIAVVWIVAFLQSCMYQIGGYLNSFCFFYFCNSFFFYFLLYFNFSLVYFGLLKCLTTNADVCLN</sequence>
<gene>
    <name evidence="7" type="ORF">EVEC_LOCUS11488</name>
</gene>
<keyword evidence="2 5" id="KW-0812">Transmembrane</keyword>
<evidence type="ECO:0000256" key="3">
    <source>
        <dbReference type="ARBA" id="ARBA00022989"/>
    </source>
</evidence>
<evidence type="ECO:0000313" key="7">
    <source>
        <dbReference type="EMBL" id="VDD96737.1"/>
    </source>
</evidence>
<name>A0A0N4VMU2_ENTVE</name>
<dbReference type="InterPro" id="IPR017452">
    <property type="entry name" value="GPCR_Rhodpsn_7TM"/>
</dbReference>
<dbReference type="GO" id="GO:0016020">
    <property type="term" value="C:membrane"/>
    <property type="evidence" value="ECO:0007669"/>
    <property type="project" value="UniProtKB-SubCell"/>
</dbReference>
<keyword evidence="4 5" id="KW-0472">Membrane</keyword>
<feature type="domain" description="G-protein coupled receptors family 1 profile" evidence="6">
    <location>
        <begin position="1"/>
        <end position="124"/>
    </location>
</feature>
<dbReference type="Proteomes" id="UP000274131">
    <property type="component" value="Unassembled WGS sequence"/>
</dbReference>
<dbReference type="WBParaSite" id="EVEC_0001227401-mRNA-1">
    <property type="protein sequence ID" value="EVEC_0001227401-mRNA-1"/>
    <property type="gene ID" value="EVEC_0001227401"/>
</dbReference>